<sequence length="117" mass="12130">MSDFRIYLTAEESATLDAMSKRVMGGLDTVTHACREATKSAPSLQLQAAIASYIAHIAGQMIARAEFVALNAGGTEEAVHTLCGGAFNDGRDAAYAEVQKSGVLKSANAPTTGAPLQ</sequence>
<keyword evidence="2" id="KW-1185">Reference proteome</keyword>
<protein>
    <submittedName>
        <fullName evidence="1">Uncharacterized protein</fullName>
    </submittedName>
</protein>
<evidence type="ECO:0000313" key="1">
    <source>
        <dbReference type="EMBL" id="MFG1370731.1"/>
    </source>
</evidence>
<accession>A0ABW6ZPU0</accession>
<comment type="caution">
    <text evidence="1">The sequence shown here is derived from an EMBL/GenBank/DDBJ whole genome shotgun (WGS) entry which is preliminary data.</text>
</comment>
<dbReference type="EMBL" id="JBAFVH010000001">
    <property type="protein sequence ID" value="MFG1370731.1"/>
    <property type="molecule type" value="Genomic_DNA"/>
</dbReference>
<dbReference type="Proteomes" id="UP001604002">
    <property type="component" value="Unassembled WGS sequence"/>
</dbReference>
<name>A0ABW6ZPU0_9HYPH</name>
<evidence type="ECO:0000313" key="2">
    <source>
        <dbReference type="Proteomes" id="UP001604002"/>
    </source>
</evidence>
<proteinExistence type="predicted"/>
<organism evidence="1 2">
    <name type="scientific">Xanthobacter oligotrophicus</name>
    <dbReference type="NCBI Taxonomy" id="2607286"/>
    <lineage>
        <taxon>Bacteria</taxon>
        <taxon>Pseudomonadati</taxon>
        <taxon>Pseudomonadota</taxon>
        <taxon>Alphaproteobacteria</taxon>
        <taxon>Hyphomicrobiales</taxon>
        <taxon>Xanthobacteraceae</taxon>
        <taxon>Xanthobacter</taxon>
    </lineage>
</organism>
<reference evidence="1 2" key="1">
    <citation type="submission" date="2024-02" db="EMBL/GenBank/DDBJ databases">
        <title>Expansion and revision of Xanthobacter and proposal of Roseixanthobacter gen. nov.</title>
        <authorList>
            <person name="Soltysiak M.P.M."/>
            <person name="Jalihal A."/>
            <person name="Ory A."/>
            <person name="Chrisophersen C."/>
            <person name="Lee A.D."/>
            <person name="Boulton J."/>
            <person name="Springer M."/>
        </authorList>
    </citation>
    <scope>NUCLEOTIDE SEQUENCE [LARGE SCALE GENOMIC DNA]</scope>
    <source>
        <strain evidence="1 2">23A</strain>
    </source>
</reference>
<gene>
    <name evidence="1" type="ORF">V5F32_00980</name>
</gene>
<dbReference type="RefSeq" id="WP_393990819.1">
    <property type="nucleotide sequence ID" value="NZ_JBAFVH010000001.1"/>
</dbReference>